<keyword evidence="1" id="KW-0812">Transmembrane</keyword>
<accession>A0ABW1VGD4</accession>
<protein>
    <recommendedName>
        <fullName evidence="4">MFS transporter</fullName>
    </recommendedName>
</protein>
<keyword evidence="1" id="KW-0472">Membrane</keyword>
<sequence length="48" mass="5038">MDAVRDDGGWAGFWVFAASVAVTAVFWVAARPAVLESQTGLGGGVERR</sequence>
<evidence type="ECO:0008006" key="4">
    <source>
        <dbReference type="Google" id="ProtNLM"/>
    </source>
</evidence>
<dbReference type="Proteomes" id="UP001596306">
    <property type="component" value="Unassembled WGS sequence"/>
</dbReference>
<keyword evidence="3" id="KW-1185">Reference proteome</keyword>
<comment type="caution">
    <text evidence="2">The sequence shown here is derived from an EMBL/GenBank/DDBJ whole genome shotgun (WGS) entry which is preliminary data.</text>
</comment>
<reference evidence="3" key="1">
    <citation type="journal article" date="2019" name="Int. J. Syst. Evol. Microbiol.">
        <title>The Global Catalogue of Microorganisms (GCM) 10K type strain sequencing project: providing services to taxonomists for standard genome sequencing and annotation.</title>
        <authorList>
            <consortium name="The Broad Institute Genomics Platform"/>
            <consortium name="The Broad Institute Genome Sequencing Center for Infectious Disease"/>
            <person name="Wu L."/>
            <person name="Ma J."/>
        </authorList>
    </citation>
    <scope>NUCLEOTIDE SEQUENCE [LARGE SCALE GENOMIC DNA]</scope>
    <source>
        <strain evidence="3">CCUG 43304</strain>
    </source>
</reference>
<gene>
    <name evidence="2" type="ORF">ACFQB0_08575</name>
</gene>
<evidence type="ECO:0000313" key="2">
    <source>
        <dbReference type="EMBL" id="MFC6356160.1"/>
    </source>
</evidence>
<dbReference type="EMBL" id="JBHSTP010000002">
    <property type="protein sequence ID" value="MFC6356160.1"/>
    <property type="molecule type" value="Genomic_DNA"/>
</dbReference>
<feature type="transmembrane region" description="Helical" evidence="1">
    <location>
        <begin position="12"/>
        <end position="30"/>
    </location>
</feature>
<proteinExistence type="predicted"/>
<dbReference type="RefSeq" id="WP_386730199.1">
    <property type="nucleotide sequence ID" value="NZ_JBHSTP010000002.1"/>
</dbReference>
<keyword evidence="1" id="KW-1133">Transmembrane helix</keyword>
<evidence type="ECO:0000256" key="1">
    <source>
        <dbReference type="SAM" id="Phobius"/>
    </source>
</evidence>
<evidence type="ECO:0000313" key="3">
    <source>
        <dbReference type="Proteomes" id="UP001596306"/>
    </source>
</evidence>
<name>A0ABW1VGD4_9MICO</name>
<organism evidence="2 3">
    <name type="scientific">Luethyella okanaganae</name>
    <dbReference type="NCBI Taxonomy" id="69372"/>
    <lineage>
        <taxon>Bacteria</taxon>
        <taxon>Bacillati</taxon>
        <taxon>Actinomycetota</taxon>
        <taxon>Actinomycetes</taxon>
        <taxon>Micrococcales</taxon>
        <taxon>Microbacteriaceae</taxon>
        <taxon>Luethyella</taxon>
    </lineage>
</organism>